<feature type="non-terminal residue" evidence="1">
    <location>
        <position position="1"/>
    </location>
</feature>
<protein>
    <submittedName>
        <fullName evidence="1">Uncharacterized protein</fullName>
    </submittedName>
</protein>
<accession>A0A0K2UPL3</accession>
<sequence length="117" mass="13210">TCGPRKRDKYGTYKFKNSIIAHFKLGDKYELGDRSIQRQVYLGSHWILATKYELCELCCSPTTSNLEHQFVSASRDHQVDSVPQIHHSVSAPQSHPTISAPQGFLPTRNIIPSESLL</sequence>
<reference evidence="1" key="1">
    <citation type="submission" date="2014-05" db="EMBL/GenBank/DDBJ databases">
        <authorList>
            <person name="Chronopoulou M."/>
        </authorList>
    </citation>
    <scope>NUCLEOTIDE SEQUENCE</scope>
    <source>
        <tissue evidence="1">Whole organism</tissue>
    </source>
</reference>
<name>A0A0K2UPL3_LEPSM</name>
<dbReference type="AlphaFoldDB" id="A0A0K2UPL3"/>
<dbReference type="EMBL" id="HACA01022853">
    <property type="protein sequence ID" value="CDW40214.1"/>
    <property type="molecule type" value="Transcribed_RNA"/>
</dbReference>
<proteinExistence type="predicted"/>
<organism evidence="1">
    <name type="scientific">Lepeophtheirus salmonis</name>
    <name type="common">Salmon louse</name>
    <name type="synonym">Caligus salmonis</name>
    <dbReference type="NCBI Taxonomy" id="72036"/>
    <lineage>
        <taxon>Eukaryota</taxon>
        <taxon>Metazoa</taxon>
        <taxon>Ecdysozoa</taxon>
        <taxon>Arthropoda</taxon>
        <taxon>Crustacea</taxon>
        <taxon>Multicrustacea</taxon>
        <taxon>Hexanauplia</taxon>
        <taxon>Copepoda</taxon>
        <taxon>Siphonostomatoida</taxon>
        <taxon>Caligidae</taxon>
        <taxon>Lepeophtheirus</taxon>
    </lineage>
</organism>
<evidence type="ECO:0000313" key="1">
    <source>
        <dbReference type="EMBL" id="CDW40214.1"/>
    </source>
</evidence>